<accession>J9G3F1</accession>
<comment type="caution">
    <text evidence="2">The sequence shown here is derived from an EMBL/GenBank/DDBJ whole genome shotgun (WGS) entry which is preliminary data.</text>
</comment>
<evidence type="ECO:0000256" key="1">
    <source>
        <dbReference type="SAM" id="MobiDB-lite"/>
    </source>
</evidence>
<protein>
    <submittedName>
        <fullName evidence="2">Uncharacterized protein</fullName>
    </submittedName>
</protein>
<dbReference type="AlphaFoldDB" id="J9G3F1"/>
<dbReference type="EMBL" id="AMCI01002837">
    <property type="protein sequence ID" value="EJX01742.1"/>
    <property type="molecule type" value="Genomic_DNA"/>
</dbReference>
<reference evidence="2" key="1">
    <citation type="journal article" date="2012" name="PLoS ONE">
        <title>Gene sets for utilization of primary and secondary nutrition supplies in the distal gut of endangered iberian lynx.</title>
        <authorList>
            <person name="Alcaide M."/>
            <person name="Messina E."/>
            <person name="Richter M."/>
            <person name="Bargiela R."/>
            <person name="Peplies J."/>
            <person name="Huws S.A."/>
            <person name="Newbold C.J."/>
            <person name="Golyshin P.N."/>
            <person name="Simon M.A."/>
            <person name="Lopez G."/>
            <person name="Yakimov M.M."/>
            <person name="Ferrer M."/>
        </authorList>
    </citation>
    <scope>NUCLEOTIDE SEQUENCE</scope>
</reference>
<name>J9G3F1_9ZZZZ</name>
<feature type="region of interest" description="Disordered" evidence="1">
    <location>
        <begin position="43"/>
        <end position="76"/>
    </location>
</feature>
<feature type="compositionally biased region" description="Basic and acidic residues" evidence="1">
    <location>
        <begin position="43"/>
        <end position="56"/>
    </location>
</feature>
<organism evidence="2">
    <name type="scientific">gut metagenome</name>
    <dbReference type="NCBI Taxonomy" id="749906"/>
    <lineage>
        <taxon>unclassified sequences</taxon>
        <taxon>metagenomes</taxon>
        <taxon>organismal metagenomes</taxon>
    </lineage>
</organism>
<gene>
    <name evidence="2" type="ORF">EVA_10153</name>
</gene>
<sequence>MALPSAVVVKILFIYSIIKRDGSRGRKHLPTTCRLPTDATKRLVKKEGKSPQKEGHQSAFSKIARATAPVTSPRSP</sequence>
<proteinExistence type="predicted"/>
<evidence type="ECO:0000313" key="2">
    <source>
        <dbReference type="EMBL" id="EJX01742.1"/>
    </source>
</evidence>